<dbReference type="PANTHER" id="PTHR21599">
    <property type="entry name" value="GLYCERATE KINASE"/>
    <property type="match status" value="1"/>
</dbReference>
<dbReference type="OrthoDB" id="9774290at2"/>
<dbReference type="Pfam" id="PF02595">
    <property type="entry name" value="Gly_kinase"/>
    <property type="match status" value="1"/>
</dbReference>
<keyword evidence="3 4" id="KW-0418">Kinase</keyword>
<gene>
    <name evidence="5" type="ORF">FZC85_18305</name>
</gene>
<sequence length="374" mass="39668">MNFLIASDSYKDSLSAFEVGEAARKGILSVMPSAHVENSPMADGGEGTLDALLSCLDGEEKEVPVHDPLMNPVLARYVVFNGDTAFIESARSSGLPLVPFEKRNPLVSNTYGLGEQIKDAVMNGYRNIVISLGGSATNDGGVGMLQALGWTFYDEDGVEVEVKGNPLLKAASFSDHERIPELEQCSFTIASDVTNPFYGEKGAAHIFGRQKGATSAGILELDAGLVKLSSLFSEVYGIDVQDVPGSGAAGGLGGSIVAALNGVLQSGVDTIIELTKLEEKVMKADIIFTGEGSLDQQSLMGKVPVGVAKLAKKHSKKVIGIAGRIDTDLAEVNQYLDAVFSIQTECRSLKEALKSEVTGEQIRVTVEQVVRLLR</sequence>
<dbReference type="AlphaFoldDB" id="A0A5D4TQX6"/>
<protein>
    <submittedName>
        <fullName evidence="5">Glycerate kinase</fullName>
    </submittedName>
</protein>
<reference evidence="5 6" key="1">
    <citation type="submission" date="2019-08" db="EMBL/GenBank/DDBJ databases">
        <title>Bacillus genomes from the desert of Cuatro Cienegas, Coahuila.</title>
        <authorList>
            <person name="Olmedo-Alvarez G."/>
        </authorList>
    </citation>
    <scope>NUCLEOTIDE SEQUENCE [LARGE SCALE GENOMIC DNA]</scope>
    <source>
        <strain evidence="5 6">CH87b_3T</strain>
    </source>
</reference>
<organism evidence="5 6">
    <name type="scientific">Rossellomorea aquimaris</name>
    <dbReference type="NCBI Taxonomy" id="189382"/>
    <lineage>
        <taxon>Bacteria</taxon>
        <taxon>Bacillati</taxon>
        <taxon>Bacillota</taxon>
        <taxon>Bacilli</taxon>
        <taxon>Bacillales</taxon>
        <taxon>Bacillaceae</taxon>
        <taxon>Rossellomorea</taxon>
    </lineage>
</organism>
<dbReference type="EMBL" id="VTEZ01000006">
    <property type="protein sequence ID" value="TYS83055.1"/>
    <property type="molecule type" value="Genomic_DNA"/>
</dbReference>
<dbReference type="InterPro" id="IPR018197">
    <property type="entry name" value="Glycerate_kinase_RE-like"/>
</dbReference>
<dbReference type="Gene3D" id="3.90.1510.10">
    <property type="entry name" value="Glycerate kinase, domain 2"/>
    <property type="match status" value="1"/>
</dbReference>
<dbReference type="STRING" id="189382.BHE18_02360"/>
<evidence type="ECO:0000256" key="3">
    <source>
        <dbReference type="ARBA" id="ARBA00022777"/>
    </source>
</evidence>
<dbReference type="InterPro" id="IPR018193">
    <property type="entry name" value="Glyc_kinase_flavodox-like_fold"/>
</dbReference>
<proteinExistence type="inferred from homology"/>
<evidence type="ECO:0000256" key="1">
    <source>
        <dbReference type="ARBA" id="ARBA00006284"/>
    </source>
</evidence>
<evidence type="ECO:0000256" key="4">
    <source>
        <dbReference type="PIRNR" id="PIRNR006078"/>
    </source>
</evidence>
<evidence type="ECO:0000313" key="5">
    <source>
        <dbReference type="EMBL" id="TYS83055.1"/>
    </source>
</evidence>
<evidence type="ECO:0000256" key="2">
    <source>
        <dbReference type="ARBA" id="ARBA00022679"/>
    </source>
</evidence>
<dbReference type="PANTHER" id="PTHR21599:SF0">
    <property type="entry name" value="GLYCERATE KINASE"/>
    <property type="match status" value="1"/>
</dbReference>
<dbReference type="InterPro" id="IPR004381">
    <property type="entry name" value="Glycerate_kinase"/>
</dbReference>
<comment type="caution">
    <text evidence="5">The sequence shown here is derived from an EMBL/GenBank/DDBJ whole genome shotgun (WGS) entry which is preliminary data.</text>
</comment>
<dbReference type="GO" id="GO:0008887">
    <property type="term" value="F:glycerate kinase activity"/>
    <property type="evidence" value="ECO:0007669"/>
    <property type="project" value="UniProtKB-UniRule"/>
</dbReference>
<evidence type="ECO:0000313" key="6">
    <source>
        <dbReference type="Proteomes" id="UP000324269"/>
    </source>
</evidence>
<dbReference type="PIRSF" id="PIRSF006078">
    <property type="entry name" value="GlxK"/>
    <property type="match status" value="1"/>
</dbReference>
<dbReference type="Proteomes" id="UP000324269">
    <property type="component" value="Unassembled WGS sequence"/>
</dbReference>
<dbReference type="GO" id="GO:0031388">
    <property type="term" value="P:organic acid phosphorylation"/>
    <property type="evidence" value="ECO:0007669"/>
    <property type="project" value="UniProtKB-UniRule"/>
</dbReference>
<accession>A0A5D4TQX6</accession>
<dbReference type="SUPFAM" id="SSF110738">
    <property type="entry name" value="Glycerate kinase I"/>
    <property type="match status" value="1"/>
</dbReference>
<dbReference type="InterPro" id="IPR036129">
    <property type="entry name" value="Glycerate_kinase_sf"/>
</dbReference>
<keyword evidence="2 4" id="KW-0808">Transferase</keyword>
<dbReference type="Gene3D" id="3.40.50.10350">
    <property type="entry name" value="Glycerate kinase, domain 1"/>
    <property type="match status" value="1"/>
</dbReference>
<dbReference type="NCBIfam" id="TIGR00045">
    <property type="entry name" value="glycerate kinase"/>
    <property type="match status" value="1"/>
</dbReference>
<dbReference type="RefSeq" id="WP_148970467.1">
    <property type="nucleotide sequence ID" value="NZ_JBNIKW010000006.1"/>
</dbReference>
<name>A0A5D4TQX6_9BACI</name>
<comment type="similarity">
    <text evidence="1 4">Belongs to the glycerate kinase type-1 family.</text>
</comment>